<dbReference type="RefSeq" id="WP_095034843.1">
    <property type="nucleotide sequence ID" value="NZ_CAWNYN010000001.1"/>
</dbReference>
<reference evidence="1" key="1">
    <citation type="submission" date="2017-08" db="EMBL/GenBank/DDBJ databases">
        <title>Genome sequence of Candidatus Hamiltonella defensa from Acyrthosiphon pisum strain MI47.</title>
        <authorList>
            <person name="Patel V.A."/>
            <person name="Chevignon G."/>
            <person name="Russell J.A."/>
            <person name="Oliver K.M."/>
        </authorList>
    </citation>
    <scope>NUCLEOTIDE SEQUENCE</scope>
    <source>
        <strain evidence="1">MI47</strain>
    </source>
</reference>
<name>A0AAC9VM57_9ENTR</name>
<protein>
    <submittedName>
        <fullName evidence="1">Uncharacterized protein</fullName>
    </submittedName>
</protein>
<evidence type="ECO:0000313" key="2">
    <source>
        <dbReference type="Proteomes" id="UP000792865"/>
    </source>
</evidence>
<accession>A0AAC9VM57</accession>
<dbReference type="Proteomes" id="UP000792865">
    <property type="component" value="Chromosome"/>
</dbReference>
<sequence length="35" mass="3947">MKQEGAPAGRYKTAQLMREAGIESKPRQLPYHSCI</sequence>
<dbReference type="EMBL" id="CP022932">
    <property type="protein sequence ID" value="ASV34420.1"/>
    <property type="molecule type" value="Genomic_DNA"/>
</dbReference>
<evidence type="ECO:0000313" key="1">
    <source>
        <dbReference type="EMBL" id="ASV34420.1"/>
    </source>
</evidence>
<organism evidence="1 2">
    <name type="scientific">Candidatus Williamhamiltonella defendens</name>
    <dbReference type="NCBI Taxonomy" id="138072"/>
    <lineage>
        <taxon>Bacteria</taxon>
        <taxon>Pseudomonadati</taxon>
        <taxon>Pseudomonadota</taxon>
        <taxon>Gammaproteobacteria</taxon>
        <taxon>Enterobacterales</taxon>
        <taxon>Enterobacteriaceae</taxon>
        <taxon>aphid secondary symbionts</taxon>
        <taxon>Candidatus Williamhamiltonella</taxon>
    </lineage>
</organism>
<dbReference type="AlphaFoldDB" id="A0AAC9VM57"/>
<proteinExistence type="predicted"/>
<gene>
    <name evidence="1" type="ORF">CJJ18_08435</name>
</gene>